<protein>
    <recommendedName>
        <fullName evidence="1">RNA polymerase sigma-70 region 3 domain-containing protein</fullName>
    </recommendedName>
</protein>
<evidence type="ECO:0000259" key="1">
    <source>
        <dbReference type="Pfam" id="PF04539"/>
    </source>
</evidence>
<dbReference type="Pfam" id="PF04539">
    <property type="entry name" value="Sigma70_r3"/>
    <property type="match status" value="1"/>
</dbReference>
<proteinExistence type="predicted"/>
<name>A0ABR7EW05_9FIRM</name>
<evidence type="ECO:0000313" key="2">
    <source>
        <dbReference type="EMBL" id="MBC5665458.1"/>
    </source>
</evidence>
<dbReference type="RefSeq" id="WP_186855926.1">
    <property type="nucleotide sequence ID" value="NZ_JACOOY010000011.1"/>
</dbReference>
<dbReference type="Proteomes" id="UP000647235">
    <property type="component" value="Unassembled WGS sequence"/>
</dbReference>
<dbReference type="EMBL" id="JACOOY010000011">
    <property type="protein sequence ID" value="MBC5665458.1"/>
    <property type="molecule type" value="Genomic_DNA"/>
</dbReference>
<accession>A0ABR7EW05</accession>
<dbReference type="InterPro" id="IPR013324">
    <property type="entry name" value="RNA_pol_sigma_r3/r4-like"/>
</dbReference>
<dbReference type="Gene3D" id="1.10.10.10">
    <property type="entry name" value="Winged helix-like DNA-binding domain superfamily/Winged helix DNA-binding domain"/>
    <property type="match status" value="1"/>
</dbReference>
<dbReference type="InterPro" id="IPR007624">
    <property type="entry name" value="RNA_pol_sigma70_r3"/>
</dbReference>
<organism evidence="2 3">
    <name type="scientific">Dorea hominis</name>
    <dbReference type="NCBI Taxonomy" id="2763040"/>
    <lineage>
        <taxon>Bacteria</taxon>
        <taxon>Bacillati</taxon>
        <taxon>Bacillota</taxon>
        <taxon>Clostridia</taxon>
        <taxon>Lachnospirales</taxon>
        <taxon>Lachnospiraceae</taxon>
        <taxon>Dorea</taxon>
    </lineage>
</organism>
<sequence>MAGRLEFKEKLGDILKEAIAQGGEMQKEEVEKFFAEDGLSEEQIDLVCDYLLSQKVSVYGYQKKSGVVRMVEEPTKLSTEEQAYLVEYRRSIEEIQKKAAKEPMEEKMAYYLPKIVDEALKMHRGNVFLGDMIQEGSLSLVLALSQTEEEEKIMEKVRAGIDVLLESQDETTRRDHRMVEKVSDLDQAIRDMTEENGRKVAVDEVADKLGITEAEIADILKLAGEEVE</sequence>
<dbReference type="InterPro" id="IPR036388">
    <property type="entry name" value="WH-like_DNA-bd_sf"/>
</dbReference>
<comment type="caution">
    <text evidence="2">The sequence shown here is derived from an EMBL/GenBank/DDBJ whole genome shotgun (WGS) entry which is preliminary data.</text>
</comment>
<evidence type="ECO:0000313" key="3">
    <source>
        <dbReference type="Proteomes" id="UP000647235"/>
    </source>
</evidence>
<gene>
    <name evidence="2" type="ORF">H8S07_09240</name>
</gene>
<keyword evidence="3" id="KW-1185">Reference proteome</keyword>
<dbReference type="SUPFAM" id="SSF88659">
    <property type="entry name" value="Sigma3 and sigma4 domains of RNA polymerase sigma factors"/>
    <property type="match status" value="1"/>
</dbReference>
<reference evidence="2 3" key="1">
    <citation type="submission" date="2020-08" db="EMBL/GenBank/DDBJ databases">
        <title>Genome public.</title>
        <authorList>
            <person name="Liu C."/>
            <person name="Sun Q."/>
        </authorList>
    </citation>
    <scope>NUCLEOTIDE SEQUENCE [LARGE SCALE GENOMIC DNA]</scope>
    <source>
        <strain evidence="2 3">NSJ-36</strain>
    </source>
</reference>
<feature type="domain" description="RNA polymerase sigma-70 region 3" evidence="1">
    <location>
        <begin position="180"/>
        <end position="223"/>
    </location>
</feature>